<dbReference type="Proteomes" id="UP000626220">
    <property type="component" value="Unassembled WGS sequence"/>
</dbReference>
<proteinExistence type="predicted"/>
<gene>
    <name evidence="2" type="ORF">GCM10017056_01180</name>
</gene>
<feature type="domain" description="AB hydrolase-1" evidence="1">
    <location>
        <begin position="33"/>
        <end position="252"/>
    </location>
</feature>
<evidence type="ECO:0000313" key="3">
    <source>
        <dbReference type="Proteomes" id="UP000626220"/>
    </source>
</evidence>
<reference evidence="2" key="1">
    <citation type="journal article" date="2014" name="Int. J. Syst. Evol. Microbiol.">
        <title>Complete genome sequence of Corynebacterium casei LMG S-19264T (=DSM 44701T), isolated from a smear-ripened cheese.</title>
        <authorList>
            <consortium name="US DOE Joint Genome Institute (JGI-PGF)"/>
            <person name="Walter F."/>
            <person name="Albersmeier A."/>
            <person name="Kalinowski J."/>
            <person name="Ruckert C."/>
        </authorList>
    </citation>
    <scope>NUCLEOTIDE SEQUENCE</scope>
    <source>
        <strain evidence="2">KCTC 42650</strain>
    </source>
</reference>
<dbReference type="SUPFAM" id="SSF53474">
    <property type="entry name" value="alpha/beta-Hydrolases"/>
    <property type="match status" value="1"/>
</dbReference>
<dbReference type="InterPro" id="IPR029058">
    <property type="entry name" value="AB_hydrolase_fold"/>
</dbReference>
<name>A0A8J3GTL8_9RHOB</name>
<accession>A0A8J3GTL8</accession>
<dbReference type="InterPro" id="IPR000073">
    <property type="entry name" value="AB_hydrolase_1"/>
</dbReference>
<comment type="caution">
    <text evidence="2">The sequence shown here is derived from an EMBL/GenBank/DDBJ whole genome shotgun (WGS) entry which is preliminary data.</text>
</comment>
<reference evidence="2" key="2">
    <citation type="submission" date="2020-09" db="EMBL/GenBank/DDBJ databases">
        <authorList>
            <person name="Sun Q."/>
            <person name="Kim S."/>
        </authorList>
    </citation>
    <scope>NUCLEOTIDE SEQUENCE</scope>
    <source>
        <strain evidence="2">KCTC 42650</strain>
    </source>
</reference>
<dbReference type="AlphaFoldDB" id="A0A8J3GTL8"/>
<dbReference type="PANTHER" id="PTHR43689">
    <property type="entry name" value="HYDROLASE"/>
    <property type="match status" value="1"/>
</dbReference>
<protein>
    <submittedName>
        <fullName evidence="2">Hydrolase</fullName>
    </submittedName>
</protein>
<dbReference type="RefSeq" id="WP_189678087.1">
    <property type="nucleotide sequence ID" value="NZ_BNCJ01000001.1"/>
</dbReference>
<evidence type="ECO:0000259" key="1">
    <source>
        <dbReference type="Pfam" id="PF12697"/>
    </source>
</evidence>
<keyword evidence="3" id="KW-1185">Reference proteome</keyword>
<evidence type="ECO:0000313" key="2">
    <source>
        <dbReference type="EMBL" id="GHF33532.1"/>
    </source>
</evidence>
<dbReference type="GO" id="GO:0016787">
    <property type="term" value="F:hydrolase activity"/>
    <property type="evidence" value="ECO:0007669"/>
    <property type="project" value="UniProtKB-KW"/>
</dbReference>
<dbReference type="Pfam" id="PF12697">
    <property type="entry name" value="Abhydrolase_6"/>
    <property type="match status" value="1"/>
</dbReference>
<dbReference type="EMBL" id="BNCJ01000001">
    <property type="protein sequence ID" value="GHF33532.1"/>
    <property type="molecule type" value="Genomic_DNA"/>
</dbReference>
<sequence>MDWSATPKTPLVIDGKRLEYACFGPAPDKAPTIVMLHEGLGCVALWRDFPEKVAKATGMGVFVYSRAGYGQSDSVDLPRPLDFMTREATGPLPQILDAIGVQKCILFGHSDGATITAIHAGSIEDFRVRGLIVMAPHFFTEPMGLKAIAEAKTAFEDGDLRDKLGRYHRDVDVAFYGWNGVWLDPDFKAWNVADVIDYIRVPILAIQGRDDQYGTLAQVQEIETRAYAPVDLVVIDACKHAPHLEATERVLAEVAEYAARLERIEAAEVETA</sequence>
<organism evidence="2 3">
    <name type="scientific">Seohaeicola zhoushanensis</name>
    <dbReference type="NCBI Taxonomy" id="1569283"/>
    <lineage>
        <taxon>Bacteria</taxon>
        <taxon>Pseudomonadati</taxon>
        <taxon>Pseudomonadota</taxon>
        <taxon>Alphaproteobacteria</taxon>
        <taxon>Rhodobacterales</taxon>
        <taxon>Roseobacteraceae</taxon>
        <taxon>Seohaeicola</taxon>
    </lineage>
</organism>
<keyword evidence="2" id="KW-0378">Hydrolase</keyword>
<dbReference type="Gene3D" id="3.40.50.1820">
    <property type="entry name" value="alpha/beta hydrolase"/>
    <property type="match status" value="1"/>
</dbReference>
<dbReference type="PANTHER" id="PTHR43689:SF8">
    <property type="entry name" value="ALPHA_BETA-HYDROLASES SUPERFAMILY PROTEIN"/>
    <property type="match status" value="1"/>
</dbReference>